<dbReference type="InterPro" id="IPR035595">
    <property type="entry name" value="UDP_glycos_trans_CS"/>
</dbReference>
<keyword evidence="7" id="KW-0812">Transmembrane</keyword>
<keyword evidence="7" id="KW-1133">Transmembrane helix</keyword>
<dbReference type="InterPro" id="IPR000504">
    <property type="entry name" value="RRM_dom"/>
</dbReference>
<dbReference type="FunFam" id="3.40.50.2000:FF:000021">
    <property type="entry name" value="UDP-glucuronosyltransferase"/>
    <property type="match status" value="1"/>
</dbReference>
<comment type="similarity">
    <text evidence="1">Belongs to the UDP-glycosyltransferase family.</text>
</comment>
<evidence type="ECO:0000313" key="10">
    <source>
        <dbReference type="WBParaSite" id="ACRNAN_scaffold1834.g27160.t1"/>
    </source>
</evidence>
<dbReference type="PROSITE" id="PS00375">
    <property type="entry name" value="UDPGT"/>
    <property type="match status" value="1"/>
</dbReference>
<dbReference type="EC" id="2.4.1.17" evidence="2"/>
<dbReference type="Proteomes" id="UP000887540">
    <property type="component" value="Unplaced"/>
</dbReference>
<evidence type="ECO:0000313" key="9">
    <source>
        <dbReference type="Proteomes" id="UP000887540"/>
    </source>
</evidence>
<evidence type="ECO:0000259" key="8">
    <source>
        <dbReference type="PROSITE" id="PS50102"/>
    </source>
</evidence>
<keyword evidence="4" id="KW-0808">Transferase</keyword>
<dbReference type="GO" id="GO:0015020">
    <property type="term" value="F:glucuronosyltransferase activity"/>
    <property type="evidence" value="ECO:0007669"/>
    <property type="project" value="UniProtKB-EC"/>
</dbReference>
<evidence type="ECO:0000256" key="5">
    <source>
        <dbReference type="ARBA" id="ARBA00047475"/>
    </source>
</evidence>
<dbReference type="Pfam" id="PF00201">
    <property type="entry name" value="UDPGT"/>
    <property type="match status" value="1"/>
</dbReference>
<dbReference type="SUPFAM" id="SSF54928">
    <property type="entry name" value="RNA-binding domain, RBD"/>
    <property type="match status" value="1"/>
</dbReference>
<proteinExistence type="inferred from homology"/>
<evidence type="ECO:0000256" key="1">
    <source>
        <dbReference type="ARBA" id="ARBA00009995"/>
    </source>
</evidence>
<keyword evidence="6" id="KW-0694">RNA-binding</keyword>
<dbReference type="Gene3D" id="3.40.50.2000">
    <property type="entry name" value="Glycogen Phosphorylase B"/>
    <property type="match status" value="1"/>
</dbReference>
<keyword evidence="9" id="KW-1185">Reference proteome</keyword>
<keyword evidence="7" id="KW-0472">Membrane</keyword>
<reference evidence="10" key="1">
    <citation type="submission" date="2022-11" db="UniProtKB">
        <authorList>
            <consortium name="WormBaseParasite"/>
        </authorList>
    </citation>
    <scope>IDENTIFICATION</scope>
</reference>
<dbReference type="WBParaSite" id="ACRNAN_scaffold1834.g27160.t1">
    <property type="protein sequence ID" value="ACRNAN_scaffold1834.g27160.t1"/>
    <property type="gene ID" value="ACRNAN_scaffold1834.g27160"/>
</dbReference>
<organism evidence="9 10">
    <name type="scientific">Acrobeloides nanus</name>
    <dbReference type="NCBI Taxonomy" id="290746"/>
    <lineage>
        <taxon>Eukaryota</taxon>
        <taxon>Metazoa</taxon>
        <taxon>Ecdysozoa</taxon>
        <taxon>Nematoda</taxon>
        <taxon>Chromadorea</taxon>
        <taxon>Rhabditida</taxon>
        <taxon>Tylenchina</taxon>
        <taxon>Cephalobomorpha</taxon>
        <taxon>Cephaloboidea</taxon>
        <taxon>Cephalobidae</taxon>
        <taxon>Acrobeloides</taxon>
    </lineage>
</organism>
<dbReference type="InterPro" id="IPR035979">
    <property type="entry name" value="RBD_domain_sf"/>
</dbReference>
<feature type="transmembrane region" description="Helical" evidence="7">
    <location>
        <begin position="596"/>
        <end position="618"/>
    </location>
</feature>
<comment type="catalytic activity">
    <reaction evidence="5">
        <text>glucuronate acceptor + UDP-alpha-D-glucuronate = acceptor beta-D-glucuronoside + UDP + H(+)</text>
        <dbReference type="Rhea" id="RHEA:21032"/>
        <dbReference type="ChEBI" id="CHEBI:15378"/>
        <dbReference type="ChEBI" id="CHEBI:58052"/>
        <dbReference type="ChEBI" id="CHEBI:58223"/>
        <dbReference type="ChEBI" id="CHEBI:132367"/>
        <dbReference type="ChEBI" id="CHEBI:132368"/>
        <dbReference type="EC" id="2.4.1.17"/>
    </reaction>
</comment>
<dbReference type="InterPro" id="IPR050271">
    <property type="entry name" value="UDP-glycosyltransferase"/>
</dbReference>
<dbReference type="AlphaFoldDB" id="A0A914D600"/>
<sequence length="631" mass="71637">MISINGVTFFYPLITPDFLFASSNTNTSPTVSTVLPPTPSDESTRANLIQNLKNIDVPTSNIDVPANSDDLNNIDIQPLNNMSIIGVPEISIVDHNSSAPIPEVQVSNNEIPKEHHQRLIKNKISCEINPMLYIRGLHCTMTEEKLKEKCDQYGKIISINIIKDKKTKESKGYGFVKFETQEAARSAIKGLKGNSIHAEFAKKRGPKIKNKTPEELFAKEQKRLDSLRKSQAKHRKKRKGQMVFINPANIVQILNEYVSSVSNLQPTKNISDEEKDIAKKFIQKLIKEELIDDRIKNGHDVVMVMPEYMPLLLNGTKLGKVFLIPNLGGAYTHGVDSLGDDMFSYEYDAVNERIKFEKVLNSACEEVMLKQEELDQLRQYNFDLAITEMIDFCGPFKSWMEKGKNGVVLFSFGTVVPTLALTPERKREIFRALGEFENYHFIVKIDKEDDLARELAKDAKNIDVIEWVPQADLLGDARIKLFIMHAGSYGLLESATRGVPVITIPIFGDQMRNGKIVEYHGWGVHIDKTNLGYATLKIAINKVLSNPSYKENAVHMSKLMKEKPFSPEERFLKWTNFAIKYGNIPELQLEAAQMGFIEYFCLDIISIVTVLLCLILYLSYRFVRFIVSLFV</sequence>
<dbReference type="Pfam" id="PF00076">
    <property type="entry name" value="RRM_1"/>
    <property type="match status" value="1"/>
</dbReference>
<evidence type="ECO:0000256" key="3">
    <source>
        <dbReference type="ARBA" id="ARBA00022676"/>
    </source>
</evidence>
<dbReference type="SUPFAM" id="SSF53756">
    <property type="entry name" value="UDP-Glycosyltransferase/glycogen phosphorylase"/>
    <property type="match status" value="1"/>
</dbReference>
<protein>
    <recommendedName>
        <fullName evidence="2">glucuronosyltransferase</fullName>
        <ecNumber evidence="2">2.4.1.17</ecNumber>
    </recommendedName>
</protein>
<dbReference type="CDD" id="cd03784">
    <property type="entry name" value="GT1_Gtf-like"/>
    <property type="match status" value="1"/>
</dbReference>
<evidence type="ECO:0000256" key="2">
    <source>
        <dbReference type="ARBA" id="ARBA00012544"/>
    </source>
</evidence>
<dbReference type="Gene3D" id="3.30.70.330">
    <property type="match status" value="1"/>
</dbReference>
<accession>A0A914D600</accession>
<evidence type="ECO:0000256" key="7">
    <source>
        <dbReference type="SAM" id="Phobius"/>
    </source>
</evidence>
<dbReference type="GO" id="GO:0003723">
    <property type="term" value="F:RNA binding"/>
    <property type="evidence" value="ECO:0007669"/>
    <property type="project" value="UniProtKB-UniRule"/>
</dbReference>
<evidence type="ECO:0000256" key="6">
    <source>
        <dbReference type="PROSITE-ProRule" id="PRU00176"/>
    </source>
</evidence>
<name>A0A914D600_9BILA</name>
<dbReference type="PANTHER" id="PTHR48043">
    <property type="entry name" value="EG:EG0003.4 PROTEIN-RELATED"/>
    <property type="match status" value="1"/>
</dbReference>
<evidence type="ECO:0000256" key="4">
    <source>
        <dbReference type="ARBA" id="ARBA00022679"/>
    </source>
</evidence>
<keyword evidence="3" id="KW-0328">Glycosyltransferase</keyword>
<dbReference type="InterPro" id="IPR002213">
    <property type="entry name" value="UDP_glucos_trans"/>
</dbReference>
<feature type="domain" description="RRM" evidence="8">
    <location>
        <begin position="130"/>
        <end position="203"/>
    </location>
</feature>
<dbReference type="PANTHER" id="PTHR48043:SF143">
    <property type="entry name" value="UDP-GLUCURONOSYLTRANSFERASE"/>
    <property type="match status" value="1"/>
</dbReference>
<dbReference type="SMART" id="SM00360">
    <property type="entry name" value="RRM"/>
    <property type="match status" value="1"/>
</dbReference>
<dbReference type="PROSITE" id="PS50102">
    <property type="entry name" value="RRM"/>
    <property type="match status" value="1"/>
</dbReference>
<dbReference type="InterPro" id="IPR012677">
    <property type="entry name" value="Nucleotide-bd_a/b_plait_sf"/>
</dbReference>